<evidence type="ECO:0000256" key="3">
    <source>
        <dbReference type="ARBA" id="ARBA00023125"/>
    </source>
</evidence>
<dbReference type="Gene3D" id="1.10.10.10">
    <property type="entry name" value="Winged helix-like DNA-binding domain superfamily/Winged helix DNA-binding domain"/>
    <property type="match status" value="1"/>
</dbReference>
<accession>A0ABP9PVA1</accession>
<keyword evidence="3" id="KW-0238">DNA-binding</keyword>
<feature type="domain" description="HTH lysR-type" evidence="5">
    <location>
        <begin position="1"/>
        <end position="60"/>
    </location>
</feature>
<dbReference type="RefSeq" id="WP_185066411.1">
    <property type="nucleotide sequence ID" value="NZ_BAABJP010000007.1"/>
</dbReference>
<evidence type="ECO:0000313" key="6">
    <source>
        <dbReference type="EMBL" id="GAA5152669.1"/>
    </source>
</evidence>
<dbReference type="InterPro" id="IPR036388">
    <property type="entry name" value="WH-like_DNA-bd_sf"/>
</dbReference>
<dbReference type="PANTHER" id="PTHR30419">
    <property type="entry name" value="HTH-TYPE TRANSCRIPTIONAL REGULATOR YBHD"/>
    <property type="match status" value="1"/>
</dbReference>
<dbReference type="SUPFAM" id="SSF53850">
    <property type="entry name" value="Periplasmic binding protein-like II"/>
    <property type="match status" value="1"/>
</dbReference>
<reference evidence="7" key="1">
    <citation type="journal article" date="2019" name="Int. J. Syst. Evol. Microbiol.">
        <title>The Global Catalogue of Microorganisms (GCM) 10K type strain sequencing project: providing services to taxonomists for standard genome sequencing and annotation.</title>
        <authorList>
            <consortium name="The Broad Institute Genomics Platform"/>
            <consortium name="The Broad Institute Genome Sequencing Center for Infectious Disease"/>
            <person name="Wu L."/>
            <person name="Ma J."/>
        </authorList>
    </citation>
    <scope>NUCLEOTIDE SEQUENCE [LARGE SCALE GENOMIC DNA]</scope>
    <source>
        <strain evidence="7">JCM 18303</strain>
    </source>
</reference>
<keyword evidence="2" id="KW-0805">Transcription regulation</keyword>
<evidence type="ECO:0000256" key="2">
    <source>
        <dbReference type="ARBA" id="ARBA00023015"/>
    </source>
</evidence>
<comment type="caution">
    <text evidence="6">The sequence shown here is derived from an EMBL/GenBank/DDBJ whole genome shotgun (WGS) entry which is preliminary data.</text>
</comment>
<dbReference type="PROSITE" id="PS50931">
    <property type="entry name" value="HTH_LYSR"/>
    <property type="match status" value="1"/>
</dbReference>
<dbReference type="InterPro" id="IPR036390">
    <property type="entry name" value="WH_DNA-bd_sf"/>
</dbReference>
<dbReference type="Pfam" id="PF00126">
    <property type="entry name" value="HTH_1"/>
    <property type="match status" value="1"/>
</dbReference>
<keyword evidence="7" id="KW-1185">Reference proteome</keyword>
<dbReference type="EMBL" id="BAABJP010000007">
    <property type="protein sequence ID" value="GAA5152669.1"/>
    <property type="molecule type" value="Genomic_DNA"/>
</dbReference>
<evidence type="ECO:0000313" key="7">
    <source>
        <dbReference type="Proteomes" id="UP001428817"/>
    </source>
</evidence>
<proteinExistence type="inferred from homology"/>
<dbReference type="Proteomes" id="UP001428817">
    <property type="component" value="Unassembled WGS sequence"/>
</dbReference>
<dbReference type="InterPro" id="IPR005119">
    <property type="entry name" value="LysR_subst-bd"/>
</dbReference>
<dbReference type="PANTHER" id="PTHR30419:SF2">
    <property type="entry name" value="LYSR FAMILY TRANSCRIPTIONAL REGULATOR"/>
    <property type="match status" value="1"/>
</dbReference>
<evidence type="ECO:0000259" key="5">
    <source>
        <dbReference type="PROSITE" id="PS50931"/>
    </source>
</evidence>
<keyword evidence="4" id="KW-0804">Transcription</keyword>
<dbReference type="InterPro" id="IPR000847">
    <property type="entry name" value="LysR_HTH_N"/>
</dbReference>
<organism evidence="6 7">
    <name type="scientific">Pseudonocardia eucalypti</name>
    <dbReference type="NCBI Taxonomy" id="648755"/>
    <lineage>
        <taxon>Bacteria</taxon>
        <taxon>Bacillati</taxon>
        <taxon>Actinomycetota</taxon>
        <taxon>Actinomycetes</taxon>
        <taxon>Pseudonocardiales</taxon>
        <taxon>Pseudonocardiaceae</taxon>
        <taxon>Pseudonocardia</taxon>
    </lineage>
</organism>
<name>A0ABP9PVA1_9PSEU</name>
<evidence type="ECO:0000256" key="4">
    <source>
        <dbReference type="ARBA" id="ARBA00023163"/>
    </source>
</evidence>
<dbReference type="Pfam" id="PF03466">
    <property type="entry name" value="LysR_substrate"/>
    <property type="match status" value="1"/>
</dbReference>
<evidence type="ECO:0000256" key="1">
    <source>
        <dbReference type="ARBA" id="ARBA00009437"/>
    </source>
</evidence>
<comment type="similarity">
    <text evidence="1">Belongs to the LysR transcriptional regulatory family.</text>
</comment>
<dbReference type="InterPro" id="IPR050950">
    <property type="entry name" value="HTH-type_LysR_regulators"/>
</dbReference>
<dbReference type="Gene3D" id="3.40.190.290">
    <property type="match status" value="1"/>
</dbReference>
<gene>
    <name evidence="6" type="ORF">GCM10023321_21770</name>
</gene>
<dbReference type="SUPFAM" id="SSF46785">
    <property type="entry name" value="Winged helix' DNA-binding domain"/>
    <property type="match status" value="1"/>
</dbReference>
<sequence>MSYDLTDLQLFLDVVDRGSITQGAAQTHLSLASASARIKAMEQALGAPLLLRHRRGVTPSPEGWLLVAHARTVVRQWTRMRAELARLADGARNSLPLPANTSAIETLLPTALAEFLAEHPDIDVQAEERPSHEIVAAVGEGRAELGIIADTVDHGGLETQPLRPDPLVVVCPPGHPLAGRPEVSFSECLEHPFVGRGAGNPFQEHLAGQAEPLGLRPRYRARLGGTEAVCRAVAAGIGVAVLPEAAVDRWRAELGLVAVRLDNAWARRSLLLCCRERAALSAPAEAMARHLAG</sequence>
<dbReference type="CDD" id="cd08421">
    <property type="entry name" value="PBP2_LTTR_like_1"/>
    <property type="match status" value="1"/>
</dbReference>
<protein>
    <submittedName>
        <fullName evidence="6">LysR substrate-binding domain-containing protein</fullName>
    </submittedName>
</protein>